<dbReference type="AlphaFoldDB" id="A0A0V1PXJ8"/>
<comment type="caution">
    <text evidence="10">The sequence shown here is derived from an EMBL/GenBank/DDBJ whole genome shotgun (WGS) entry which is preliminary data.</text>
</comment>
<dbReference type="GO" id="GO:0005634">
    <property type="term" value="C:nucleus"/>
    <property type="evidence" value="ECO:0007669"/>
    <property type="project" value="UniProtKB-SubCell"/>
</dbReference>
<evidence type="ECO:0000259" key="9">
    <source>
        <dbReference type="PROSITE" id="PS50157"/>
    </source>
</evidence>
<feature type="compositionally biased region" description="Polar residues" evidence="8">
    <location>
        <begin position="47"/>
        <end position="73"/>
    </location>
</feature>
<feature type="compositionally biased region" description="Low complexity" evidence="8">
    <location>
        <begin position="29"/>
        <end position="46"/>
    </location>
</feature>
<dbReference type="GO" id="GO:0008270">
    <property type="term" value="F:zinc ion binding"/>
    <property type="evidence" value="ECO:0007669"/>
    <property type="project" value="UniProtKB-KW"/>
</dbReference>
<dbReference type="PROSITE" id="PS50157">
    <property type="entry name" value="ZINC_FINGER_C2H2_2"/>
    <property type="match status" value="3"/>
</dbReference>
<dbReference type="Gene3D" id="3.30.160.60">
    <property type="entry name" value="Classic Zinc Finger"/>
    <property type="match status" value="3"/>
</dbReference>
<proteinExistence type="predicted"/>
<dbReference type="FunFam" id="3.30.160.60:FF:000515">
    <property type="entry name" value="early growth response protein 4"/>
    <property type="match status" value="1"/>
</dbReference>
<evidence type="ECO:0000256" key="4">
    <source>
        <dbReference type="ARBA" id="ARBA00022771"/>
    </source>
</evidence>
<feature type="region of interest" description="Disordered" evidence="8">
    <location>
        <begin position="29"/>
        <end position="119"/>
    </location>
</feature>
<keyword evidence="4 7" id="KW-0863">Zinc-finger</keyword>
<keyword evidence="11" id="KW-1185">Reference proteome</keyword>
<dbReference type="PROSITE" id="PS00028">
    <property type="entry name" value="ZINC_FINGER_C2H2_1"/>
    <property type="match status" value="2"/>
</dbReference>
<feature type="region of interest" description="Disordered" evidence="8">
    <location>
        <begin position="403"/>
        <end position="424"/>
    </location>
</feature>
<evidence type="ECO:0000256" key="8">
    <source>
        <dbReference type="SAM" id="MobiDB-lite"/>
    </source>
</evidence>
<dbReference type="SUPFAM" id="SSF57667">
    <property type="entry name" value="beta-beta-alpha zinc fingers"/>
    <property type="match status" value="2"/>
</dbReference>
<name>A0A0V1PXJ8_9ASCO</name>
<feature type="region of interest" description="Disordered" evidence="8">
    <location>
        <begin position="232"/>
        <end position="252"/>
    </location>
</feature>
<evidence type="ECO:0000256" key="2">
    <source>
        <dbReference type="ARBA" id="ARBA00022723"/>
    </source>
</evidence>
<evidence type="ECO:0000256" key="1">
    <source>
        <dbReference type="ARBA" id="ARBA00004123"/>
    </source>
</evidence>
<dbReference type="RefSeq" id="XP_015467098.1">
    <property type="nucleotide sequence ID" value="XM_015612076.1"/>
</dbReference>
<gene>
    <name evidence="10" type="ORF">AC631_03247</name>
</gene>
<keyword evidence="3" id="KW-0677">Repeat</keyword>
<dbReference type="EMBL" id="LMYN01000067">
    <property type="protein sequence ID" value="KSA00996.1"/>
    <property type="molecule type" value="Genomic_DNA"/>
</dbReference>
<feature type="compositionally biased region" description="Basic and acidic residues" evidence="8">
    <location>
        <begin position="412"/>
        <end position="424"/>
    </location>
</feature>
<keyword evidence="5" id="KW-0862">Zinc</keyword>
<feature type="domain" description="C2H2-type" evidence="9">
    <location>
        <begin position="183"/>
        <end position="218"/>
    </location>
</feature>
<protein>
    <recommendedName>
        <fullName evidence="9">C2H2-type domain-containing protein</fullName>
    </recommendedName>
</protein>
<feature type="compositionally biased region" description="Polar residues" evidence="8">
    <location>
        <begin position="232"/>
        <end position="245"/>
    </location>
</feature>
<evidence type="ECO:0000256" key="7">
    <source>
        <dbReference type="PROSITE-ProRule" id="PRU00042"/>
    </source>
</evidence>
<evidence type="ECO:0000313" key="10">
    <source>
        <dbReference type="EMBL" id="KSA00996.1"/>
    </source>
</evidence>
<keyword evidence="6" id="KW-0539">Nucleus</keyword>
<keyword evidence="2" id="KW-0479">Metal-binding</keyword>
<organism evidence="10 11">
    <name type="scientific">Debaryomyces fabryi</name>
    <dbReference type="NCBI Taxonomy" id="58627"/>
    <lineage>
        <taxon>Eukaryota</taxon>
        <taxon>Fungi</taxon>
        <taxon>Dikarya</taxon>
        <taxon>Ascomycota</taxon>
        <taxon>Saccharomycotina</taxon>
        <taxon>Pichiomycetes</taxon>
        <taxon>Debaryomycetaceae</taxon>
        <taxon>Debaryomyces</taxon>
    </lineage>
</organism>
<comment type="subcellular location">
    <subcellularLocation>
        <location evidence="1">Nucleus</location>
    </subcellularLocation>
</comment>
<sequence>MAKRENSMSGSSGNDAGARLSLLKSALLSTTGGSTSEQSSGITGTSFTPLPTMSSPEDMQHSGGITFQGQSPADQGASGVITGESERVLKGESSNSSSSGDIMAASTNSSTTSSGNQSLEGGMPKKYFCKVCDQGFTRKHNMASHELIHSSSKPHVCRMCDSRFRRIHDLKRHEKLHTGEKPFHCTKCTRKFARPDALIRHQNSPNACSGNAHSINRTGGTYFSHIVPTGSGSVSAMSSPTTNTDSRNRDSDLNRWKILQNDTQSSPPYQAYPHTHPPNNEVKAPTMITANTRSMSDNELQAQQLNEYYHSESREPYLSLQNQYSPPHASPPYLLYIPHVSSTHPPQLINAPMLPNNQANQPPGPQRATIPTGYVTISKYQDLVAYTNKLQERLAKMESRLKYLEDNSTNWQKEDEVSDDPKRA</sequence>
<dbReference type="InterPro" id="IPR050331">
    <property type="entry name" value="Zinc_finger"/>
</dbReference>
<dbReference type="Proteomes" id="UP000054251">
    <property type="component" value="Unassembled WGS sequence"/>
</dbReference>
<evidence type="ECO:0000256" key="6">
    <source>
        <dbReference type="ARBA" id="ARBA00023242"/>
    </source>
</evidence>
<dbReference type="GeneID" id="26840256"/>
<accession>A0A0V1PXJ8</accession>
<evidence type="ECO:0000313" key="11">
    <source>
        <dbReference type="Proteomes" id="UP000054251"/>
    </source>
</evidence>
<dbReference type="PANTHER" id="PTHR16515">
    <property type="entry name" value="PR DOMAIN ZINC FINGER PROTEIN"/>
    <property type="match status" value="1"/>
</dbReference>
<evidence type="ECO:0000256" key="5">
    <source>
        <dbReference type="ARBA" id="ARBA00022833"/>
    </source>
</evidence>
<reference evidence="10 11" key="1">
    <citation type="submission" date="2015-11" db="EMBL/GenBank/DDBJ databases">
        <title>The genome of Debaryomyces fabryi.</title>
        <authorList>
            <person name="Tafer H."/>
            <person name="Lopandic K."/>
        </authorList>
    </citation>
    <scope>NUCLEOTIDE SEQUENCE [LARGE SCALE GENOMIC DNA]</scope>
    <source>
        <strain evidence="10 11">CBS 789</strain>
    </source>
</reference>
<dbReference type="PANTHER" id="PTHR16515:SF49">
    <property type="entry name" value="GASTRULA ZINC FINGER PROTEIN XLCGF49.1-LIKE-RELATED"/>
    <property type="match status" value="1"/>
</dbReference>
<feature type="domain" description="C2H2-type" evidence="9">
    <location>
        <begin position="127"/>
        <end position="154"/>
    </location>
</feature>
<dbReference type="SMART" id="SM00355">
    <property type="entry name" value="ZnF_C2H2"/>
    <property type="match status" value="3"/>
</dbReference>
<dbReference type="GO" id="GO:0010468">
    <property type="term" value="P:regulation of gene expression"/>
    <property type="evidence" value="ECO:0007669"/>
    <property type="project" value="TreeGrafter"/>
</dbReference>
<evidence type="ECO:0000256" key="3">
    <source>
        <dbReference type="ARBA" id="ARBA00022737"/>
    </source>
</evidence>
<dbReference type="Pfam" id="PF00096">
    <property type="entry name" value="zf-C2H2"/>
    <property type="match status" value="2"/>
</dbReference>
<dbReference type="OrthoDB" id="8117402at2759"/>
<dbReference type="InterPro" id="IPR013087">
    <property type="entry name" value="Znf_C2H2_type"/>
</dbReference>
<feature type="domain" description="C2H2-type" evidence="9">
    <location>
        <begin position="155"/>
        <end position="182"/>
    </location>
</feature>
<dbReference type="InterPro" id="IPR036236">
    <property type="entry name" value="Znf_C2H2_sf"/>
</dbReference>